<proteinExistence type="predicted"/>
<dbReference type="RefSeq" id="WP_058987562.1">
    <property type="nucleotide sequence ID" value="NZ_LN606600.1"/>
</dbReference>
<dbReference type="PATRIC" id="fig|446692.3.peg.1439"/>
<dbReference type="KEGG" id="asz:ASN_1430"/>
<name>A0A0U5B8A7_9PROT</name>
<accession>A0A0U5B8A7</accession>
<dbReference type="Proteomes" id="UP000056109">
    <property type="component" value="Chromosome I"/>
</dbReference>
<dbReference type="EMBL" id="LN606600">
    <property type="protein sequence ID" value="CEF40787.1"/>
    <property type="molecule type" value="Genomic_DNA"/>
</dbReference>
<reference evidence="2" key="1">
    <citation type="submission" date="2014-09" db="EMBL/GenBank/DDBJ databases">
        <authorList>
            <person name="Illeghems K.G."/>
        </authorList>
    </citation>
    <scope>NUCLEOTIDE SEQUENCE [LARGE SCALE GENOMIC DNA]</scope>
    <source>
        <strain evidence="2">108B</strain>
    </source>
</reference>
<protein>
    <submittedName>
        <fullName evidence="1">Uncharacterized protein</fullName>
    </submittedName>
</protein>
<dbReference type="AlphaFoldDB" id="A0A0U5B8A7"/>
<evidence type="ECO:0000313" key="2">
    <source>
        <dbReference type="Proteomes" id="UP000056109"/>
    </source>
</evidence>
<keyword evidence="2" id="KW-1185">Reference proteome</keyword>
<evidence type="ECO:0000313" key="1">
    <source>
        <dbReference type="EMBL" id="CEF40787.1"/>
    </source>
</evidence>
<dbReference type="GeneID" id="34782506"/>
<gene>
    <name evidence="1" type="ORF">ASN_1430</name>
</gene>
<sequence>MTSPAVWSSAWAIALAAAQADGRELLDPAAQKQSVPEGPYWLMETASSTSDRAGAGEPVNLEDGTVWLHLMVPRGTGTLTALTSRKAMSDAFRAVMKEAETIRPAWLPVGLYYHGHSFDPPDLDQDGNRVRFSLGIDYEFQDILT</sequence>
<organism evidence="1 2">
    <name type="scientific">Acetobacter senegalensis</name>
    <dbReference type="NCBI Taxonomy" id="446692"/>
    <lineage>
        <taxon>Bacteria</taxon>
        <taxon>Pseudomonadati</taxon>
        <taxon>Pseudomonadota</taxon>
        <taxon>Alphaproteobacteria</taxon>
        <taxon>Acetobacterales</taxon>
        <taxon>Acetobacteraceae</taxon>
        <taxon>Acetobacter</taxon>
    </lineage>
</organism>